<evidence type="ECO:0000313" key="3">
    <source>
        <dbReference type="Proteomes" id="UP000448292"/>
    </source>
</evidence>
<dbReference type="InterPro" id="IPR009875">
    <property type="entry name" value="PilZ_domain"/>
</dbReference>
<protein>
    <recommendedName>
        <fullName evidence="1">PilZ domain-containing protein</fullName>
    </recommendedName>
</protein>
<dbReference type="Proteomes" id="UP000448292">
    <property type="component" value="Unassembled WGS sequence"/>
</dbReference>
<accession>A0A7M3MIC4</accession>
<organism evidence="2 3">
    <name type="scientific">Oceanidesulfovibrio indonesiensis</name>
    <dbReference type="NCBI Taxonomy" id="54767"/>
    <lineage>
        <taxon>Bacteria</taxon>
        <taxon>Pseudomonadati</taxon>
        <taxon>Thermodesulfobacteriota</taxon>
        <taxon>Desulfovibrionia</taxon>
        <taxon>Desulfovibrionales</taxon>
        <taxon>Desulfovibrionaceae</taxon>
        <taxon>Oceanidesulfovibrio</taxon>
    </lineage>
</organism>
<reference evidence="2 3" key="1">
    <citation type="submission" date="2018-06" db="EMBL/GenBank/DDBJ databases">
        <title>Complete genome of Desulfovibrio indonesiensis P37SLT.</title>
        <authorList>
            <person name="Crispim J.S."/>
            <person name="Vidigal P.M.P."/>
            <person name="Silva L.C.F."/>
            <person name="Laguardia C.N."/>
            <person name="Araujo L.C."/>
            <person name="Dias R.S."/>
            <person name="Sousa M.P."/>
            <person name="Paula S.O."/>
            <person name="Silva C."/>
        </authorList>
    </citation>
    <scope>NUCLEOTIDE SEQUENCE [LARGE SCALE GENOMIC DNA]</scope>
    <source>
        <strain evidence="2 3">P37SLT</strain>
    </source>
</reference>
<dbReference type="EMBL" id="QMIE01000002">
    <property type="protein sequence ID" value="TVM19444.1"/>
    <property type="molecule type" value="Genomic_DNA"/>
</dbReference>
<gene>
    <name evidence="2" type="ORF">DPQ33_03540</name>
</gene>
<proteinExistence type="predicted"/>
<dbReference type="SUPFAM" id="SSF141371">
    <property type="entry name" value="PilZ domain-like"/>
    <property type="match status" value="1"/>
</dbReference>
<sequence>MCGMVFAWRAPYSLLAIRIRHGARRDVMLLQCPSCRLNAHIPNRLEGKAVECPRCKTVGYAGRRPGGLANLKPLPEPAETATLDGYLDHIERELTGPFSEDLCGETPRDVAFYNLPGEPLYEDMLRMELAALVKKTASFSENRRPACEMEQVRRDTGLAAVNELIAAAEIGQNTAVTCAGIRNAGYAERRACPRMDAADIAIEIGNGGSRFALENISVSGAFVVGGQGGLHKGDRVRFRLVHVREETAHVSAGFLHDLGSMEARVVRADEAGAGLAFENLTGFGTRRLAGLVARLARQRNEANIPNMQEAQGF</sequence>
<name>A0A7M3MIC4_9BACT</name>
<comment type="caution">
    <text evidence="2">The sequence shown here is derived from an EMBL/GenBank/DDBJ whole genome shotgun (WGS) entry which is preliminary data.</text>
</comment>
<keyword evidence="3" id="KW-1185">Reference proteome</keyword>
<evidence type="ECO:0000313" key="2">
    <source>
        <dbReference type="EMBL" id="TVM19444.1"/>
    </source>
</evidence>
<dbReference type="GO" id="GO:0035438">
    <property type="term" value="F:cyclic-di-GMP binding"/>
    <property type="evidence" value="ECO:0007669"/>
    <property type="project" value="InterPro"/>
</dbReference>
<dbReference type="AlphaFoldDB" id="A0A7M3MIC4"/>
<feature type="domain" description="PilZ" evidence="1">
    <location>
        <begin position="188"/>
        <end position="282"/>
    </location>
</feature>
<dbReference type="Pfam" id="PF07238">
    <property type="entry name" value="PilZ"/>
    <property type="match status" value="1"/>
</dbReference>
<evidence type="ECO:0000259" key="1">
    <source>
        <dbReference type="Pfam" id="PF07238"/>
    </source>
</evidence>